<sequence length="442" mass="49105">MVASAPAIAPAEFARRRRQLMRMAGPEAILILPAAPLRVRSNDSHHPYRQDSDFWYLTGFEEPEAVLALVPGRAAGETLLFCRERDPEREAWDGARLGPEGAVESLGIDDAYPYTDMDEILPRLIEGRTRVYYHFGRDTEFDLTLIGWVKRVRAMARQGAQSPHEFQELGHLLHDLRLFKSPGERRLMAESARIAALAHVDAMRATRPGRFEYEIEAELLYRFRRHGAVPSYEPIVGGGANACVLHYRANRALLADGDLLLIDAGAELQGYASDITRTFPVNGRFSPAQRALYDVVLAANRAALDVVQPGASWAAMHDAATHVVTEGLLRLGLLKGTLRQCLKEQACRRFFMHKTGHWLGLDVHDVGEYRIDGEFRVLEPDMAFTIEPGLYIAPDAPGVAAKWRGIGIRIEDDVVVTRQGAKVLSDGVPRDPDAIEALMAGE</sequence>
<dbReference type="SMART" id="SM01011">
    <property type="entry name" value="AMP_N"/>
    <property type="match status" value="1"/>
</dbReference>
<dbReference type="SUPFAM" id="SSF53092">
    <property type="entry name" value="Creatinase/prolidase N-terminal domain"/>
    <property type="match status" value="1"/>
</dbReference>
<dbReference type="Pfam" id="PF00557">
    <property type="entry name" value="Peptidase_M24"/>
    <property type="match status" value="1"/>
</dbReference>
<comment type="similarity">
    <text evidence="3">Belongs to the peptidase M24B family.</text>
</comment>
<evidence type="ECO:0000259" key="13">
    <source>
        <dbReference type="SMART" id="SM01011"/>
    </source>
</evidence>
<comment type="catalytic activity">
    <reaction evidence="1">
        <text>Release of any N-terminal amino acid, including proline, that is linked to proline, even from a dipeptide or tripeptide.</text>
        <dbReference type="EC" id="3.4.11.9"/>
    </reaction>
</comment>
<dbReference type="AlphaFoldDB" id="A0AAW9R7S1"/>
<comment type="cofactor">
    <cofactor evidence="2">
        <name>Mn(2+)</name>
        <dbReference type="ChEBI" id="CHEBI:29035"/>
    </cofactor>
</comment>
<keyword evidence="5" id="KW-0645">Protease</keyword>
<evidence type="ECO:0000256" key="3">
    <source>
        <dbReference type="ARBA" id="ARBA00008766"/>
    </source>
</evidence>
<dbReference type="GO" id="GO:0030145">
    <property type="term" value="F:manganese ion binding"/>
    <property type="evidence" value="ECO:0007669"/>
    <property type="project" value="InterPro"/>
</dbReference>
<organism evidence="14 15">
    <name type="scientific">Denitratimonas tolerans</name>
    <dbReference type="NCBI Taxonomy" id="1338420"/>
    <lineage>
        <taxon>Bacteria</taxon>
        <taxon>Pseudomonadati</taxon>
        <taxon>Pseudomonadota</taxon>
        <taxon>Gammaproteobacteria</taxon>
        <taxon>Lysobacterales</taxon>
        <taxon>Lysobacteraceae</taxon>
        <taxon>Denitratimonas</taxon>
    </lineage>
</organism>
<dbReference type="InterPro" id="IPR000994">
    <property type="entry name" value="Pept_M24"/>
</dbReference>
<dbReference type="Gene3D" id="3.90.230.10">
    <property type="entry name" value="Creatinase/methionine aminopeptidase superfamily"/>
    <property type="match status" value="1"/>
</dbReference>
<dbReference type="Proteomes" id="UP001364472">
    <property type="component" value="Unassembled WGS sequence"/>
</dbReference>
<keyword evidence="9" id="KW-0464">Manganese</keyword>
<comment type="caution">
    <text evidence="14">The sequence shown here is derived from an EMBL/GenBank/DDBJ whole genome shotgun (WGS) entry which is preliminary data.</text>
</comment>
<evidence type="ECO:0000256" key="7">
    <source>
        <dbReference type="ARBA" id="ARBA00022801"/>
    </source>
</evidence>
<dbReference type="GO" id="GO:0070006">
    <property type="term" value="F:metalloaminopeptidase activity"/>
    <property type="evidence" value="ECO:0007669"/>
    <property type="project" value="InterPro"/>
</dbReference>
<evidence type="ECO:0000256" key="4">
    <source>
        <dbReference type="ARBA" id="ARBA00012574"/>
    </source>
</evidence>
<dbReference type="InterPro" id="IPR036005">
    <property type="entry name" value="Creatinase/aminopeptidase-like"/>
</dbReference>
<evidence type="ECO:0000256" key="10">
    <source>
        <dbReference type="ARBA" id="ARBA00069363"/>
    </source>
</evidence>
<keyword evidence="6" id="KW-0479">Metal-binding</keyword>
<dbReference type="GO" id="GO:0005829">
    <property type="term" value="C:cytosol"/>
    <property type="evidence" value="ECO:0007669"/>
    <property type="project" value="TreeGrafter"/>
</dbReference>
<dbReference type="InterPro" id="IPR029149">
    <property type="entry name" value="Creatin/AminoP/Spt16_N"/>
</dbReference>
<dbReference type="EMBL" id="JBBDHC010000010">
    <property type="protein sequence ID" value="MEJ1249634.1"/>
    <property type="molecule type" value="Genomic_DNA"/>
</dbReference>
<keyword evidence="8" id="KW-0482">Metalloprotease</keyword>
<gene>
    <name evidence="14" type="primary">pepP</name>
    <name evidence="14" type="ORF">WB794_08115</name>
</gene>
<dbReference type="Pfam" id="PF05195">
    <property type="entry name" value="AMP_N"/>
    <property type="match status" value="1"/>
</dbReference>
<evidence type="ECO:0000256" key="8">
    <source>
        <dbReference type="ARBA" id="ARBA00023049"/>
    </source>
</evidence>
<dbReference type="Gene3D" id="3.40.350.10">
    <property type="entry name" value="Creatinase/prolidase N-terminal domain"/>
    <property type="match status" value="1"/>
</dbReference>
<keyword evidence="14" id="KW-0031">Aminopeptidase</keyword>
<protein>
    <recommendedName>
        <fullName evidence="10">Xaa-Pro aminopeptidase</fullName>
        <ecNumber evidence="4">3.4.11.9</ecNumber>
    </recommendedName>
    <alternativeName>
        <fullName evidence="11">Aminopeptidase P II</fullName>
    </alternativeName>
    <alternativeName>
        <fullName evidence="12">X-Pro aminopeptidase</fullName>
    </alternativeName>
</protein>
<dbReference type="InterPro" id="IPR052433">
    <property type="entry name" value="X-Pro_dipept-like"/>
</dbReference>
<evidence type="ECO:0000256" key="1">
    <source>
        <dbReference type="ARBA" id="ARBA00001424"/>
    </source>
</evidence>
<proteinExistence type="inferred from homology"/>
<evidence type="ECO:0000313" key="14">
    <source>
        <dbReference type="EMBL" id="MEJ1249634.1"/>
    </source>
</evidence>
<evidence type="ECO:0000256" key="5">
    <source>
        <dbReference type="ARBA" id="ARBA00022670"/>
    </source>
</evidence>
<reference evidence="14 15" key="1">
    <citation type="journal article" date="2016" name="Antonie Van Leeuwenhoek">
        <title>Denitratimonas tolerans gen. nov., sp. nov., a denitrifying bacterium isolated from a bioreactor for tannery wastewater treatment.</title>
        <authorList>
            <person name="Han S.I."/>
            <person name="Kim J.O."/>
            <person name="Lee Y.R."/>
            <person name="Ekpeghere K.I."/>
            <person name="Koh S.C."/>
            <person name="Whang K.S."/>
        </authorList>
    </citation>
    <scope>NUCLEOTIDE SEQUENCE [LARGE SCALE GENOMIC DNA]</scope>
    <source>
        <strain evidence="14 15">KACC 17565</strain>
    </source>
</reference>
<dbReference type="SUPFAM" id="SSF55920">
    <property type="entry name" value="Creatinase/aminopeptidase"/>
    <property type="match status" value="1"/>
</dbReference>
<dbReference type="FunFam" id="3.90.230.10:FF:000002">
    <property type="entry name" value="Xaa-Pro aminopeptidase 3"/>
    <property type="match status" value="1"/>
</dbReference>
<dbReference type="InterPro" id="IPR007865">
    <property type="entry name" value="Aminopep_P_N"/>
</dbReference>
<evidence type="ECO:0000256" key="9">
    <source>
        <dbReference type="ARBA" id="ARBA00023211"/>
    </source>
</evidence>
<accession>A0AAW9R7S1</accession>
<evidence type="ECO:0000256" key="6">
    <source>
        <dbReference type="ARBA" id="ARBA00022723"/>
    </source>
</evidence>
<dbReference type="PANTHER" id="PTHR43226">
    <property type="entry name" value="XAA-PRO AMINOPEPTIDASE 3"/>
    <property type="match status" value="1"/>
</dbReference>
<evidence type="ECO:0000256" key="2">
    <source>
        <dbReference type="ARBA" id="ARBA00001936"/>
    </source>
</evidence>
<dbReference type="NCBIfam" id="NF008131">
    <property type="entry name" value="PRK10879.1"/>
    <property type="match status" value="1"/>
</dbReference>
<name>A0AAW9R7S1_9GAMM</name>
<dbReference type="PANTHER" id="PTHR43226:SF4">
    <property type="entry name" value="XAA-PRO AMINOPEPTIDASE 3"/>
    <property type="match status" value="1"/>
</dbReference>
<dbReference type="CDD" id="cd01087">
    <property type="entry name" value="Prolidase"/>
    <property type="match status" value="1"/>
</dbReference>
<evidence type="ECO:0000313" key="15">
    <source>
        <dbReference type="Proteomes" id="UP001364472"/>
    </source>
</evidence>
<dbReference type="GO" id="GO:0006508">
    <property type="term" value="P:proteolysis"/>
    <property type="evidence" value="ECO:0007669"/>
    <property type="project" value="UniProtKB-KW"/>
</dbReference>
<feature type="domain" description="Aminopeptidase P N-terminal" evidence="13">
    <location>
        <begin position="8"/>
        <end position="142"/>
    </location>
</feature>
<evidence type="ECO:0000256" key="12">
    <source>
        <dbReference type="ARBA" id="ARBA00081411"/>
    </source>
</evidence>
<dbReference type="EC" id="3.4.11.9" evidence="4"/>
<keyword evidence="7 14" id="KW-0378">Hydrolase</keyword>
<evidence type="ECO:0000256" key="11">
    <source>
        <dbReference type="ARBA" id="ARBA00075356"/>
    </source>
</evidence>
<keyword evidence="15" id="KW-1185">Reference proteome</keyword>
<dbReference type="RefSeq" id="WP_337335353.1">
    <property type="nucleotide sequence ID" value="NZ_JBBDHC010000010.1"/>
</dbReference>